<accession>A0A6A7A0V4</accession>
<feature type="chain" id="PRO_5025652127" evidence="2">
    <location>
        <begin position="21"/>
        <end position="334"/>
    </location>
</feature>
<evidence type="ECO:0000313" key="3">
    <source>
        <dbReference type="EMBL" id="KAF2826960.1"/>
    </source>
</evidence>
<feature type="signal peptide" evidence="2">
    <location>
        <begin position="1"/>
        <end position="20"/>
    </location>
</feature>
<feature type="transmembrane region" description="Helical" evidence="1">
    <location>
        <begin position="313"/>
        <end position="333"/>
    </location>
</feature>
<keyword evidence="4" id="KW-1185">Reference proteome</keyword>
<keyword evidence="1" id="KW-0812">Transmembrane</keyword>
<name>A0A6A7A0V4_9PLEO</name>
<dbReference type="Proteomes" id="UP000799424">
    <property type="component" value="Unassembled WGS sequence"/>
</dbReference>
<keyword evidence="1" id="KW-1133">Transmembrane helix</keyword>
<protein>
    <submittedName>
        <fullName evidence="3">Uncharacterized protein</fullName>
    </submittedName>
</protein>
<dbReference type="EMBL" id="MU006225">
    <property type="protein sequence ID" value="KAF2826960.1"/>
    <property type="molecule type" value="Genomic_DNA"/>
</dbReference>
<gene>
    <name evidence="3" type="ORF">CC86DRAFT_455552</name>
</gene>
<dbReference type="AlphaFoldDB" id="A0A6A7A0V4"/>
<proteinExistence type="predicted"/>
<keyword evidence="1" id="KW-0472">Membrane</keyword>
<organism evidence="3 4">
    <name type="scientific">Ophiobolus disseminans</name>
    <dbReference type="NCBI Taxonomy" id="1469910"/>
    <lineage>
        <taxon>Eukaryota</taxon>
        <taxon>Fungi</taxon>
        <taxon>Dikarya</taxon>
        <taxon>Ascomycota</taxon>
        <taxon>Pezizomycotina</taxon>
        <taxon>Dothideomycetes</taxon>
        <taxon>Pleosporomycetidae</taxon>
        <taxon>Pleosporales</taxon>
        <taxon>Pleosporineae</taxon>
        <taxon>Phaeosphaeriaceae</taxon>
        <taxon>Ophiobolus</taxon>
    </lineage>
</organism>
<evidence type="ECO:0000313" key="4">
    <source>
        <dbReference type="Proteomes" id="UP000799424"/>
    </source>
</evidence>
<dbReference type="OrthoDB" id="3766473at2759"/>
<evidence type="ECO:0000256" key="2">
    <source>
        <dbReference type="SAM" id="SignalP"/>
    </source>
</evidence>
<evidence type="ECO:0000256" key="1">
    <source>
        <dbReference type="SAM" id="Phobius"/>
    </source>
</evidence>
<reference evidence="3" key="1">
    <citation type="journal article" date="2020" name="Stud. Mycol.">
        <title>101 Dothideomycetes genomes: a test case for predicting lifestyles and emergence of pathogens.</title>
        <authorList>
            <person name="Haridas S."/>
            <person name="Albert R."/>
            <person name="Binder M."/>
            <person name="Bloem J."/>
            <person name="Labutti K."/>
            <person name="Salamov A."/>
            <person name="Andreopoulos B."/>
            <person name="Baker S."/>
            <person name="Barry K."/>
            <person name="Bills G."/>
            <person name="Bluhm B."/>
            <person name="Cannon C."/>
            <person name="Castanera R."/>
            <person name="Culley D."/>
            <person name="Daum C."/>
            <person name="Ezra D."/>
            <person name="Gonzalez J."/>
            <person name="Henrissat B."/>
            <person name="Kuo A."/>
            <person name="Liang C."/>
            <person name="Lipzen A."/>
            <person name="Lutzoni F."/>
            <person name="Magnuson J."/>
            <person name="Mondo S."/>
            <person name="Nolan M."/>
            <person name="Ohm R."/>
            <person name="Pangilinan J."/>
            <person name="Park H.-J."/>
            <person name="Ramirez L."/>
            <person name="Alfaro M."/>
            <person name="Sun H."/>
            <person name="Tritt A."/>
            <person name="Yoshinaga Y."/>
            <person name="Zwiers L.-H."/>
            <person name="Turgeon B."/>
            <person name="Goodwin S."/>
            <person name="Spatafora J."/>
            <person name="Crous P."/>
            <person name="Grigoriev I."/>
        </authorList>
    </citation>
    <scope>NUCLEOTIDE SEQUENCE</scope>
    <source>
        <strain evidence="3">CBS 113818</strain>
    </source>
</reference>
<sequence length="334" mass="36216">MMSLMAWVFLAPLLISNSTAQINSSATCANLNTYIGFNSSITRQIPALAIKGSRYKSSDPSSSFSVENDTSRTWSLKVGVKTYPNSGHIHDNETSYFHTVLLDTADSNLTEMGACHQTIQAETMRGRFQMGRSILERGLSDSGDCTTMLGAECVEALKIWYKHQAAGTHVVTGSCANTNNTLPKECPLLKPTTYSMDLTRDVSSLATQSRSNATVHLDPSLECDGVNLSKTHAFTAGQGMSYDAAVRFPLIDIITFWPNRTSRTTYYTGWYDDVHVELVCLRPEQIAQGSRTPPSGKDLLNAEGVKFPVGSGAAAVSIGALTWLSAAVVSIMMM</sequence>
<keyword evidence="2" id="KW-0732">Signal</keyword>